<dbReference type="Pfam" id="PF02541">
    <property type="entry name" value="Ppx-GppA"/>
    <property type="match status" value="1"/>
</dbReference>
<sequence>MISIDLGSNSMRIIKFNCQNYEVIKDFSRVVKIADGLSSSGRIKIESAQRVIDTINDAKEIIDFDDKIYAVTTQALREASNSKEILEFIESESGVRFEIISGELEAKYTLLAVESRINIISPNTKSFVLIDIGGGSTEIIFKYQDRVVSKSFSVGIVTISQSYKNVDEVKENLPKLMSDMLEFTNDIYSKYGMVDKFIATAGTPTTIASLKCGLDYLSYDPLIVEGTTLNIIELDRYSKELSLLDKASLIKAVGSGRDEVIYTGVEIYKYLFEILRFEESVVVDFGLVEGLAIYHC</sequence>
<dbReference type="Gene3D" id="3.30.420.40">
    <property type="match status" value="1"/>
</dbReference>
<gene>
    <name evidence="2" type="ORF">MNB_SV-15-679</name>
</gene>
<dbReference type="InterPro" id="IPR043129">
    <property type="entry name" value="ATPase_NBD"/>
</dbReference>
<keyword evidence="2" id="KW-0378">Hydrolase</keyword>
<dbReference type="EC" id="3.6.1.11" evidence="2"/>
<dbReference type="EMBL" id="FRYL01000007">
    <property type="protein sequence ID" value="SHO80407.1"/>
    <property type="molecule type" value="Genomic_DNA"/>
</dbReference>
<dbReference type="Gene3D" id="3.30.420.150">
    <property type="entry name" value="Exopolyphosphatase. Domain 2"/>
    <property type="match status" value="1"/>
</dbReference>
<dbReference type="PANTHER" id="PTHR30005">
    <property type="entry name" value="EXOPOLYPHOSPHATASE"/>
    <property type="match status" value="1"/>
</dbReference>
<organism evidence="2">
    <name type="scientific">hydrothermal vent metagenome</name>
    <dbReference type="NCBI Taxonomy" id="652676"/>
    <lineage>
        <taxon>unclassified sequences</taxon>
        <taxon>metagenomes</taxon>
        <taxon>ecological metagenomes</taxon>
    </lineage>
</organism>
<feature type="domain" description="Ppx/GppA phosphatase N-terminal" evidence="1">
    <location>
        <begin position="23"/>
        <end position="291"/>
    </location>
</feature>
<dbReference type="InterPro" id="IPR003695">
    <property type="entry name" value="Ppx_GppA_N"/>
</dbReference>
<dbReference type="InterPro" id="IPR050273">
    <property type="entry name" value="GppA/Ppx_hydrolase"/>
</dbReference>
<dbReference type="SUPFAM" id="SSF53067">
    <property type="entry name" value="Actin-like ATPase domain"/>
    <property type="match status" value="2"/>
</dbReference>
<reference evidence="2" key="1">
    <citation type="submission" date="2016-10" db="EMBL/GenBank/DDBJ databases">
        <authorList>
            <person name="de Groot N.N."/>
        </authorList>
    </citation>
    <scope>NUCLEOTIDE SEQUENCE</scope>
</reference>
<name>A0A1W1EHT3_9ZZZZ</name>
<dbReference type="GO" id="GO:0004309">
    <property type="term" value="F:exopolyphosphatase activity"/>
    <property type="evidence" value="ECO:0007669"/>
    <property type="project" value="UniProtKB-EC"/>
</dbReference>
<accession>A0A1W1EHT3</accession>
<dbReference type="CDD" id="cd24054">
    <property type="entry name" value="ASKHA_NBD_AaPPX-GppA_MtPPX2-like"/>
    <property type="match status" value="1"/>
</dbReference>
<evidence type="ECO:0000313" key="2">
    <source>
        <dbReference type="EMBL" id="SHO80407.1"/>
    </source>
</evidence>
<dbReference type="PANTHER" id="PTHR30005:SF0">
    <property type="entry name" value="RETROGRADE REGULATION PROTEIN 2"/>
    <property type="match status" value="1"/>
</dbReference>
<protein>
    <submittedName>
        <fullName evidence="2">Exopolyphosphatase</fullName>
        <ecNumber evidence="2">3.6.1.11</ecNumber>
    </submittedName>
</protein>
<evidence type="ECO:0000259" key="1">
    <source>
        <dbReference type="Pfam" id="PF02541"/>
    </source>
</evidence>
<proteinExistence type="predicted"/>
<dbReference type="AlphaFoldDB" id="A0A1W1EHT3"/>